<reference evidence="1" key="1">
    <citation type="submission" date="2023-11" db="EMBL/GenBank/DDBJ databases">
        <authorList>
            <person name="Poullet M."/>
        </authorList>
    </citation>
    <scope>NUCLEOTIDE SEQUENCE</scope>
    <source>
        <strain evidence="1">E1834</strain>
    </source>
</reference>
<evidence type="ECO:0000313" key="1">
    <source>
        <dbReference type="EMBL" id="CAK5100651.1"/>
    </source>
</evidence>
<evidence type="ECO:0000313" key="2">
    <source>
        <dbReference type="Proteomes" id="UP001497535"/>
    </source>
</evidence>
<dbReference type="Proteomes" id="UP001497535">
    <property type="component" value="Unassembled WGS sequence"/>
</dbReference>
<accession>A0ACB1ARP9</accession>
<proteinExistence type="predicted"/>
<dbReference type="EMBL" id="CAVMJV010000108">
    <property type="protein sequence ID" value="CAK5100651.1"/>
    <property type="molecule type" value="Genomic_DNA"/>
</dbReference>
<organism evidence="1 2">
    <name type="scientific">Meloidogyne enterolobii</name>
    <name type="common">Root-knot nematode worm</name>
    <name type="synonym">Meloidogyne mayaguensis</name>
    <dbReference type="NCBI Taxonomy" id="390850"/>
    <lineage>
        <taxon>Eukaryota</taxon>
        <taxon>Metazoa</taxon>
        <taxon>Ecdysozoa</taxon>
        <taxon>Nematoda</taxon>
        <taxon>Chromadorea</taxon>
        <taxon>Rhabditida</taxon>
        <taxon>Tylenchina</taxon>
        <taxon>Tylenchomorpha</taxon>
        <taxon>Tylenchoidea</taxon>
        <taxon>Meloidogynidae</taxon>
        <taxon>Meloidogyninae</taxon>
        <taxon>Meloidogyne</taxon>
    </lineage>
</organism>
<gene>
    <name evidence="1" type="ORF">MENTE1834_LOCUS42110</name>
</gene>
<name>A0ACB1ARP9_MELEN</name>
<protein>
    <submittedName>
        <fullName evidence="1">Uncharacterized protein</fullName>
    </submittedName>
</protein>
<keyword evidence="2" id="KW-1185">Reference proteome</keyword>
<comment type="caution">
    <text evidence="1">The sequence shown here is derived from an EMBL/GenBank/DDBJ whole genome shotgun (WGS) entry which is preliminary data.</text>
</comment>
<sequence>MKLSTCFIFLFLICILFDLNYCRKSNKNKRGKNGKNQKTPKCETLMCKNFCKRGITAGGIEKIKQTRGGNKVKDIYCLKVHMYLIEIEIFEKPGPVPGRWS</sequence>